<dbReference type="Proteomes" id="UP000008854">
    <property type="component" value="Unassembled WGS sequence"/>
</dbReference>
<name>A0A5K4FDV1_SCHMA</name>
<evidence type="ECO:0000313" key="2">
    <source>
        <dbReference type="WBParaSite" id="Smp_343600.1"/>
    </source>
</evidence>
<reference evidence="1" key="1">
    <citation type="journal article" date="2012" name="PLoS Negl. Trop. Dis.">
        <title>A systematically improved high quality genome and transcriptome of the human blood fluke Schistosoma mansoni.</title>
        <authorList>
            <person name="Protasio A.V."/>
            <person name="Tsai I.J."/>
            <person name="Babbage A."/>
            <person name="Nichol S."/>
            <person name="Hunt M."/>
            <person name="Aslett M.A."/>
            <person name="De Silva N."/>
            <person name="Velarde G.S."/>
            <person name="Anderson T.J."/>
            <person name="Clark R.C."/>
            <person name="Davidson C."/>
            <person name="Dillon G.P."/>
            <person name="Holroyd N.E."/>
            <person name="LoVerde P.T."/>
            <person name="Lloyd C."/>
            <person name="McQuillan J."/>
            <person name="Oliveira G."/>
            <person name="Otto T.D."/>
            <person name="Parker-Manuel S.J."/>
            <person name="Quail M.A."/>
            <person name="Wilson R.A."/>
            <person name="Zerlotini A."/>
            <person name="Dunne D.W."/>
            <person name="Berriman M."/>
        </authorList>
    </citation>
    <scope>NUCLEOTIDE SEQUENCE [LARGE SCALE GENOMIC DNA]</scope>
    <source>
        <strain evidence="1">Puerto Rican</strain>
    </source>
</reference>
<reference evidence="2" key="2">
    <citation type="submission" date="2019-11" db="UniProtKB">
        <authorList>
            <consortium name="WormBaseParasite"/>
        </authorList>
    </citation>
    <scope>IDENTIFICATION</scope>
    <source>
        <strain evidence="2">Puerto Rican</strain>
    </source>
</reference>
<proteinExistence type="predicted"/>
<dbReference type="SUPFAM" id="SSF117281">
    <property type="entry name" value="Kelch motif"/>
    <property type="match status" value="1"/>
</dbReference>
<protein>
    <submittedName>
        <fullName evidence="2">CPSF_A domain-containing protein</fullName>
    </submittedName>
</protein>
<dbReference type="WBParaSite" id="Smp_343600.1">
    <property type="protein sequence ID" value="Smp_343600.1"/>
    <property type="gene ID" value="Smp_343600"/>
</dbReference>
<dbReference type="InterPro" id="IPR015915">
    <property type="entry name" value="Kelch-typ_b-propeller"/>
</dbReference>
<sequence>MYVIIMNSNSYSRSWNGVGDDVHPLSRTGHSAVAHGRYIYVLNGYGPSDDKMVLFEQMGITRYDILTNRIECLPVHWDLKSLQNHMFNEFILLTSGNSAVLCPELLDKNNKKQSACIYTFGGYSLLGNIHLNALCRYELTHTNLSKYITSSSPSSMHRLYLHDSLIPNKLLLWITPSQIHNPVNYSRNGIDHLTQYIQQTIMSTLIWYQNRSTFFIDIVHAPNILNTLNELFPSRSSLSSITMQTLNKPIHRHWHTITLGLNGLVYVIGGASQEALEKPLECYNLHRPISLIKQCSIKITKLILSRLLYEIECDYLKGNGNHHHSNNIHNSTAILPYSCHLNNNNKSKMDFLKNLDEKLENLLNSHVKYLLEEWLL</sequence>
<organism evidence="1 2">
    <name type="scientific">Schistosoma mansoni</name>
    <name type="common">Blood fluke</name>
    <dbReference type="NCBI Taxonomy" id="6183"/>
    <lineage>
        <taxon>Eukaryota</taxon>
        <taxon>Metazoa</taxon>
        <taxon>Spiralia</taxon>
        <taxon>Lophotrochozoa</taxon>
        <taxon>Platyhelminthes</taxon>
        <taxon>Trematoda</taxon>
        <taxon>Digenea</taxon>
        <taxon>Strigeidida</taxon>
        <taxon>Schistosomatoidea</taxon>
        <taxon>Schistosomatidae</taxon>
        <taxon>Schistosoma</taxon>
    </lineage>
</organism>
<accession>A0A5K4FDV1</accession>
<dbReference type="AlphaFoldDB" id="A0A5K4FDV1"/>
<keyword evidence="1" id="KW-1185">Reference proteome</keyword>
<evidence type="ECO:0000313" key="1">
    <source>
        <dbReference type="Proteomes" id="UP000008854"/>
    </source>
</evidence>
<dbReference type="InParanoid" id="A0A5K4FDV1"/>
<dbReference type="Gene3D" id="2.120.10.80">
    <property type="entry name" value="Kelch-type beta propeller"/>
    <property type="match status" value="1"/>
</dbReference>